<proteinExistence type="predicted"/>
<dbReference type="AlphaFoldDB" id="A0A9D2MZH3"/>
<comment type="caution">
    <text evidence="2">The sequence shown here is derived from an EMBL/GenBank/DDBJ whole genome shotgun (WGS) entry which is preliminary data.</text>
</comment>
<accession>A0A9D2MZH3</accession>
<evidence type="ECO:0000313" key="3">
    <source>
        <dbReference type="Proteomes" id="UP000823910"/>
    </source>
</evidence>
<dbReference type="InterPro" id="IPR001853">
    <property type="entry name" value="DSBA-like_thioredoxin_dom"/>
</dbReference>
<reference evidence="2" key="1">
    <citation type="journal article" date="2021" name="PeerJ">
        <title>Extensive microbial diversity within the chicken gut microbiome revealed by metagenomics and culture.</title>
        <authorList>
            <person name="Gilroy R."/>
            <person name="Ravi A."/>
            <person name="Getino M."/>
            <person name="Pursley I."/>
            <person name="Horton D.L."/>
            <person name="Alikhan N.F."/>
            <person name="Baker D."/>
            <person name="Gharbi K."/>
            <person name="Hall N."/>
            <person name="Watson M."/>
            <person name="Adriaenssens E.M."/>
            <person name="Foster-Nyarko E."/>
            <person name="Jarju S."/>
            <person name="Secka A."/>
            <person name="Antonio M."/>
            <person name="Oren A."/>
            <person name="Chaudhuri R.R."/>
            <person name="La Ragione R."/>
            <person name="Hildebrand F."/>
            <person name="Pallen M.J."/>
        </authorList>
    </citation>
    <scope>NUCLEOTIDE SEQUENCE</scope>
    <source>
        <strain evidence="2">CHK180-15479</strain>
    </source>
</reference>
<protein>
    <submittedName>
        <fullName evidence="2">DsbA family protein</fullName>
    </submittedName>
</protein>
<gene>
    <name evidence="2" type="ORF">H9704_04215</name>
</gene>
<reference evidence="2" key="2">
    <citation type="submission" date="2021-04" db="EMBL/GenBank/DDBJ databases">
        <authorList>
            <person name="Gilroy R."/>
        </authorList>
    </citation>
    <scope>NUCLEOTIDE SEQUENCE</scope>
    <source>
        <strain evidence="2">CHK180-15479</strain>
    </source>
</reference>
<sequence>MQTTNFPARKPLTVYFDYSCPYCFHGVSDLLELLKEYPYFSVTWVPCEAHPLPEPAWVHSGLAGQAMLAVSALGGNVENFHEAVFFALFREKKRIDSSRLLADLAAACGADADKALEALDSGRYKADMEKNNRLVWSIRRFEAVPCYESGSRLLASHEDVLLSKEELAGFLRQL</sequence>
<dbReference type="SUPFAM" id="SSF52833">
    <property type="entry name" value="Thioredoxin-like"/>
    <property type="match status" value="1"/>
</dbReference>
<dbReference type="EMBL" id="DWWT01000017">
    <property type="protein sequence ID" value="HJC05344.1"/>
    <property type="molecule type" value="Genomic_DNA"/>
</dbReference>
<dbReference type="Proteomes" id="UP000823910">
    <property type="component" value="Unassembled WGS sequence"/>
</dbReference>
<feature type="domain" description="DSBA-like thioredoxin" evidence="1">
    <location>
        <begin position="13"/>
        <end position="134"/>
    </location>
</feature>
<dbReference type="Pfam" id="PF01323">
    <property type="entry name" value="DSBA"/>
    <property type="match status" value="1"/>
</dbReference>
<dbReference type="GO" id="GO:0016491">
    <property type="term" value="F:oxidoreductase activity"/>
    <property type="evidence" value="ECO:0007669"/>
    <property type="project" value="InterPro"/>
</dbReference>
<organism evidence="2 3">
    <name type="scientific">Candidatus Enterocloster excrementipullorum</name>
    <dbReference type="NCBI Taxonomy" id="2838559"/>
    <lineage>
        <taxon>Bacteria</taxon>
        <taxon>Bacillati</taxon>
        <taxon>Bacillota</taxon>
        <taxon>Clostridia</taxon>
        <taxon>Lachnospirales</taxon>
        <taxon>Lachnospiraceae</taxon>
        <taxon>Enterocloster</taxon>
    </lineage>
</organism>
<dbReference type="Gene3D" id="3.40.30.10">
    <property type="entry name" value="Glutaredoxin"/>
    <property type="match status" value="1"/>
</dbReference>
<evidence type="ECO:0000259" key="1">
    <source>
        <dbReference type="Pfam" id="PF01323"/>
    </source>
</evidence>
<evidence type="ECO:0000313" key="2">
    <source>
        <dbReference type="EMBL" id="HJC05344.1"/>
    </source>
</evidence>
<dbReference type="InterPro" id="IPR036249">
    <property type="entry name" value="Thioredoxin-like_sf"/>
</dbReference>
<name>A0A9D2MZH3_9FIRM</name>